<sequence>MTDLSNISSSMLLSVLFVITSLWCAIAAISIIKHSPFAAAVIIEAVVWVLLSVTAGCAIGELLINIVQCLEFANDGCSFAEEICPLVPVIVAALVLDTITCMLVEKVVLGRGPTGRSPLAIDEFAGGSVNAIRYAAASCANTIKRKLKPESLSFRLTIYIDPRAGVYSVRIHRPSRLVILTPPTSDSDELDCGCTCDHGSLTESHRDSLAGSDTDSLADSDWK</sequence>
<feature type="transmembrane region" description="Helical" evidence="2">
    <location>
        <begin position="38"/>
        <end position="64"/>
    </location>
</feature>
<keyword evidence="4" id="KW-1185">Reference proteome</keyword>
<keyword evidence="2" id="KW-1133">Transmembrane helix</keyword>
<accession>A0AAV9P1Q7</accession>
<evidence type="ECO:0000256" key="1">
    <source>
        <dbReference type="SAM" id="MobiDB-lite"/>
    </source>
</evidence>
<evidence type="ECO:0000256" key="2">
    <source>
        <dbReference type="SAM" id="Phobius"/>
    </source>
</evidence>
<dbReference type="EMBL" id="JAVRRT010000018">
    <property type="protein sequence ID" value="KAK5164770.1"/>
    <property type="molecule type" value="Genomic_DNA"/>
</dbReference>
<feature type="region of interest" description="Disordered" evidence="1">
    <location>
        <begin position="204"/>
        <end position="223"/>
    </location>
</feature>
<evidence type="ECO:0000313" key="4">
    <source>
        <dbReference type="Proteomes" id="UP001337655"/>
    </source>
</evidence>
<name>A0AAV9P1Q7_9PEZI</name>
<dbReference type="Proteomes" id="UP001337655">
    <property type="component" value="Unassembled WGS sequence"/>
</dbReference>
<feature type="transmembrane region" description="Helical" evidence="2">
    <location>
        <begin position="12"/>
        <end position="32"/>
    </location>
</feature>
<protein>
    <submittedName>
        <fullName evidence="3">Uncharacterized protein</fullName>
    </submittedName>
</protein>
<dbReference type="GeneID" id="89930765"/>
<comment type="caution">
    <text evidence="3">The sequence shown here is derived from an EMBL/GenBank/DDBJ whole genome shotgun (WGS) entry which is preliminary data.</text>
</comment>
<keyword evidence="2" id="KW-0472">Membrane</keyword>
<organism evidence="3 4">
    <name type="scientific">Saxophila tyrrhenica</name>
    <dbReference type="NCBI Taxonomy" id="1690608"/>
    <lineage>
        <taxon>Eukaryota</taxon>
        <taxon>Fungi</taxon>
        <taxon>Dikarya</taxon>
        <taxon>Ascomycota</taxon>
        <taxon>Pezizomycotina</taxon>
        <taxon>Dothideomycetes</taxon>
        <taxon>Dothideomycetidae</taxon>
        <taxon>Mycosphaerellales</taxon>
        <taxon>Extremaceae</taxon>
        <taxon>Saxophila</taxon>
    </lineage>
</organism>
<keyword evidence="2" id="KW-0812">Transmembrane</keyword>
<gene>
    <name evidence="3" type="ORF">LTR77_009433</name>
</gene>
<dbReference type="RefSeq" id="XP_064654966.1">
    <property type="nucleotide sequence ID" value="XM_064806661.1"/>
</dbReference>
<proteinExistence type="predicted"/>
<evidence type="ECO:0000313" key="3">
    <source>
        <dbReference type="EMBL" id="KAK5164770.1"/>
    </source>
</evidence>
<dbReference type="AlphaFoldDB" id="A0AAV9P1Q7"/>
<reference evidence="3 4" key="1">
    <citation type="submission" date="2023-08" db="EMBL/GenBank/DDBJ databases">
        <title>Black Yeasts Isolated from many extreme environments.</title>
        <authorList>
            <person name="Coleine C."/>
            <person name="Stajich J.E."/>
            <person name="Selbmann L."/>
        </authorList>
    </citation>
    <scope>NUCLEOTIDE SEQUENCE [LARGE SCALE GENOMIC DNA]</scope>
    <source>
        <strain evidence="3 4">CCFEE 5935</strain>
    </source>
</reference>